<dbReference type="EMBL" id="CP000512">
    <property type="protein sequence ID" value="ABM33630.1"/>
    <property type="molecule type" value="Genomic_DNA"/>
</dbReference>
<dbReference type="PANTHER" id="PTHR43619:SF2">
    <property type="entry name" value="S-ADENOSYL-L-METHIONINE-DEPENDENT METHYLTRANSFERASES SUPERFAMILY PROTEIN"/>
    <property type="match status" value="1"/>
</dbReference>
<dbReference type="Gene3D" id="3.40.50.150">
    <property type="entry name" value="Vaccinia Virus protein VP39"/>
    <property type="match status" value="1"/>
</dbReference>
<dbReference type="AlphaFoldDB" id="A1TRP2"/>
<sequence>MPAVPPEGPVGLAGTWEALRGSSATLALTLSARASPLAREADAAWVDPWAAPLLAQCPWDLRRAADDPALVRAVVARGLVFDRLVLQACAERPVHAVLSLGAGLCTRQGRLAPSLPGVEWIDADLPEVIALRRLLLPSVAAPGSGRLVPGTLQDDTWLEAMPWQEGRSFLVLLEGVAPYVPPADIRHLLERLAARARRAGCGCRVVLDYLHPDFVPIAAWQAGPAMLPVVSGFRDAAALVEGGTGFRVLQECRPFGLFSEAHRRFEDEFRGRHGHVPYAVACLESAS</sequence>
<accession>A1TRP2</accession>
<dbReference type="InterPro" id="IPR007213">
    <property type="entry name" value="Ppm1/Ppm2/Tcmp"/>
</dbReference>
<dbReference type="HOGENOM" id="CLU_1041010_0_0_4"/>
<proteinExistence type="predicted"/>
<dbReference type="GO" id="GO:0008168">
    <property type="term" value="F:methyltransferase activity"/>
    <property type="evidence" value="ECO:0007669"/>
    <property type="project" value="UniProtKB-KW"/>
</dbReference>
<dbReference type="Pfam" id="PF04072">
    <property type="entry name" value="LCM"/>
    <property type="match status" value="1"/>
</dbReference>
<keyword evidence="1" id="KW-0489">Methyltransferase</keyword>
<dbReference type="KEGG" id="aav:Aave_3064"/>
<gene>
    <name evidence="3" type="ordered locus">Aave_3064</name>
</gene>
<organism evidence="3 4">
    <name type="scientific">Paracidovorax citrulli (strain AAC00-1)</name>
    <name type="common">Acidovorax citrulli</name>
    <dbReference type="NCBI Taxonomy" id="397945"/>
    <lineage>
        <taxon>Bacteria</taxon>
        <taxon>Pseudomonadati</taxon>
        <taxon>Pseudomonadota</taxon>
        <taxon>Betaproteobacteria</taxon>
        <taxon>Burkholderiales</taxon>
        <taxon>Comamonadaceae</taxon>
        <taxon>Paracidovorax</taxon>
    </lineage>
</organism>
<evidence type="ECO:0000313" key="4">
    <source>
        <dbReference type="Proteomes" id="UP000002596"/>
    </source>
</evidence>
<name>A1TRP2_PARC0</name>
<dbReference type="InterPro" id="IPR029063">
    <property type="entry name" value="SAM-dependent_MTases_sf"/>
</dbReference>
<dbReference type="PANTHER" id="PTHR43619">
    <property type="entry name" value="S-ADENOSYL-L-METHIONINE-DEPENDENT METHYLTRANSFERASE YKTD-RELATED"/>
    <property type="match status" value="1"/>
</dbReference>
<dbReference type="Proteomes" id="UP000002596">
    <property type="component" value="Chromosome"/>
</dbReference>
<dbReference type="OrthoDB" id="9800233at2"/>
<reference evidence="3" key="1">
    <citation type="submission" date="2006-12" db="EMBL/GenBank/DDBJ databases">
        <title>Complete sequence of Acidovorax avenae subsp. citrulli AAC00-1.</title>
        <authorList>
            <consortium name="US DOE Joint Genome Institute"/>
            <person name="Copeland A."/>
            <person name="Lucas S."/>
            <person name="Lapidus A."/>
            <person name="Barry K."/>
            <person name="Detter J.C."/>
            <person name="Glavina del Rio T."/>
            <person name="Dalin E."/>
            <person name="Tice H."/>
            <person name="Pitluck S."/>
            <person name="Kiss H."/>
            <person name="Brettin T."/>
            <person name="Bruce D."/>
            <person name="Han C."/>
            <person name="Tapia R."/>
            <person name="Gilna P."/>
            <person name="Schmutz J."/>
            <person name="Larimer F."/>
            <person name="Land M."/>
            <person name="Hauser L."/>
            <person name="Kyrpides N."/>
            <person name="Kim E."/>
            <person name="Stahl D."/>
            <person name="Richardson P."/>
        </authorList>
    </citation>
    <scope>NUCLEOTIDE SEQUENCE</scope>
    <source>
        <strain evidence="3">AAC00-1</strain>
    </source>
</reference>
<evidence type="ECO:0000256" key="1">
    <source>
        <dbReference type="ARBA" id="ARBA00022603"/>
    </source>
</evidence>
<dbReference type="eggNOG" id="COG3315">
    <property type="taxonomic scope" value="Bacteria"/>
</dbReference>
<dbReference type="GO" id="GO:0032259">
    <property type="term" value="P:methylation"/>
    <property type="evidence" value="ECO:0007669"/>
    <property type="project" value="UniProtKB-KW"/>
</dbReference>
<evidence type="ECO:0000256" key="2">
    <source>
        <dbReference type="ARBA" id="ARBA00022679"/>
    </source>
</evidence>
<dbReference type="STRING" id="397945.Aave_3064"/>
<keyword evidence="2" id="KW-0808">Transferase</keyword>
<dbReference type="SUPFAM" id="SSF53335">
    <property type="entry name" value="S-adenosyl-L-methionine-dependent methyltransferases"/>
    <property type="match status" value="1"/>
</dbReference>
<protein>
    <submittedName>
        <fullName evidence="3">O-methyltransferase involved in polyketide biosynthesis-like protein</fullName>
    </submittedName>
</protein>
<evidence type="ECO:0000313" key="3">
    <source>
        <dbReference type="EMBL" id="ABM33630.1"/>
    </source>
</evidence>